<dbReference type="Proteomes" id="UP001642484">
    <property type="component" value="Unassembled WGS sequence"/>
</dbReference>
<sequence length="124" mass="13592">MEDGLEEGTGCEMNEIEDLHCAAVNGKLSRARRSRRANGLSEGLCEPGEGMISEMTAPASCGAALPSHVGARPSRSRGGLERRVWCLLKRAVPAERQRLLRHLSEPQRRALERWILAHPEAGRG</sequence>
<keyword evidence="2" id="KW-1185">Reference proteome</keyword>
<name>A0ABP0I2E1_9DINO</name>
<dbReference type="EMBL" id="CAXAMN010001891">
    <property type="protein sequence ID" value="CAK8996746.1"/>
    <property type="molecule type" value="Genomic_DNA"/>
</dbReference>
<reference evidence="1 2" key="1">
    <citation type="submission" date="2024-02" db="EMBL/GenBank/DDBJ databases">
        <authorList>
            <person name="Chen Y."/>
            <person name="Shah S."/>
            <person name="Dougan E. K."/>
            <person name="Thang M."/>
            <person name="Chan C."/>
        </authorList>
    </citation>
    <scope>NUCLEOTIDE SEQUENCE [LARGE SCALE GENOMIC DNA]</scope>
</reference>
<gene>
    <name evidence="1" type="ORF">CCMP2556_LOCUS4586</name>
</gene>
<organism evidence="1 2">
    <name type="scientific">Durusdinium trenchii</name>
    <dbReference type="NCBI Taxonomy" id="1381693"/>
    <lineage>
        <taxon>Eukaryota</taxon>
        <taxon>Sar</taxon>
        <taxon>Alveolata</taxon>
        <taxon>Dinophyceae</taxon>
        <taxon>Suessiales</taxon>
        <taxon>Symbiodiniaceae</taxon>
        <taxon>Durusdinium</taxon>
    </lineage>
</organism>
<comment type="caution">
    <text evidence="1">The sequence shown here is derived from an EMBL/GenBank/DDBJ whole genome shotgun (WGS) entry which is preliminary data.</text>
</comment>
<evidence type="ECO:0000313" key="2">
    <source>
        <dbReference type="Proteomes" id="UP001642484"/>
    </source>
</evidence>
<accession>A0ABP0I2E1</accession>
<evidence type="ECO:0000313" key="1">
    <source>
        <dbReference type="EMBL" id="CAK8996746.1"/>
    </source>
</evidence>
<proteinExistence type="predicted"/>
<protein>
    <submittedName>
        <fullName evidence="1">Uncharacterized protein</fullName>
    </submittedName>
</protein>